<dbReference type="Proteomes" id="UP000272117">
    <property type="component" value="Unassembled WGS sequence"/>
</dbReference>
<dbReference type="Gene3D" id="2.70.70.10">
    <property type="entry name" value="Glucose Permease (Domain IIA)"/>
    <property type="match status" value="1"/>
</dbReference>
<dbReference type="Gene3D" id="6.10.250.3150">
    <property type="match status" value="1"/>
</dbReference>
<feature type="coiled-coil region" evidence="2">
    <location>
        <begin position="167"/>
        <end position="289"/>
    </location>
</feature>
<feature type="chain" id="PRO_5018293497" evidence="4">
    <location>
        <begin position="26"/>
        <end position="466"/>
    </location>
</feature>
<dbReference type="RefSeq" id="WP_123126452.1">
    <property type="nucleotide sequence ID" value="NZ_RJJD01000004.1"/>
</dbReference>
<feature type="region of interest" description="Disordered" evidence="3">
    <location>
        <begin position="290"/>
        <end position="316"/>
    </location>
</feature>
<dbReference type="InterPro" id="IPR050570">
    <property type="entry name" value="Cell_wall_metabolism_enzyme"/>
</dbReference>
<keyword evidence="2" id="KW-0175">Coiled coil</keyword>
<dbReference type="OrthoDB" id="9815884at2"/>
<evidence type="ECO:0000256" key="2">
    <source>
        <dbReference type="SAM" id="Coils"/>
    </source>
</evidence>
<name>A0A3M9MTT7_9BACT</name>
<evidence type="ECO:0000313" key="7">
    <source>
        <dbReference type="Proteomes" id="UP000272117"/>
    </source>
</evidence>
<evidence type="ECO:0000259" key="5">
    <source>
        <dbReference type="Pfam" id="PF01551"/>
    </source>
</evidence>
<dbReference type="AlphaFoldDB" id="A0A3M9MTT7"/>
<organism evidence="6 7">
    <name type="scientific">Rufibacter latericius</name>
    <dbReference type="NCBI Taxonomy" id="2487040"/>
    <lineage>
        <taxon>Bacteria</taxon>
        <taxon>Pseudomonadati</taxon>
        <taxon>Bacteroidota</taxon>
        <taxon>Cytophagia</taxon>
        <taxon>Cytophagales</taxon>
        <taxon>Hymenobacteraceae</taxon>
        <taxon>Rufibacter</taxon>
    </lineage>
</organism>
<evidence type="ECO:0000256" key="1">
    <source>
        <dbReference type="ARBA" id="ARBA00022729"/>
    </source>
</evidence>
<dbReference type="InterPro" id="IPR011055">
    <property type="entry name" value="Dup_hybrid_motif"/>
</dbReference>
<dbReference type="CDD" id="cd12797">
    <property type="entry name" value="M23_peptidase"/>
    <property type="match status" value="1"/>
</dbReference>
<sequence>MNVNRAGLLYLFLFFFLIGFNSAEAQQKKTTRTPSKSGAKKAPVKSKAQLEREKNANLKRIQEANRILQETAQKKQASLGQLNVIKEKITVQKGVIKNISSEIVYLNRDLRTTEEKVADAQTDLEKLKKEYSRLIYAASKTANSYNKLMFLFASDSFNQMMRRMSYLRQYTEARKKQAAAIEEVQQNLTQQLNTLTSQKKQKRSLLHVQLNENKNLLSMHDQQDQVIQQLSQQEQSLKQEVEQRQKAVQQLNRLIANIVREEIARAARAAEAAARAKAAREAAAAARAAAAAGKPAPDEPATGASAPAKTKATVSRTDRVTLTPEAAALSSNFAGNKGRFSWPVERGFISQRFGRQAHPVLKGVVVENRGIDIQTGANERVRAIFGGKVLAVQTIPGMNNIVMVQHGEYFTVYAKLRTVSVTEGQEISAKQNIGTVYTDAEGTSELQFQIWKNQTNLNPQGWLMPK</sequence>
<evidence type="ECO:0000256" key="3">
    <source>
        <dbReference type="SAM" id="MobiDB-lite"/>
    </source>
</evidence>
<dbReference type="PANTHER" id="PTHR21666:SF289">
    <property type="entry name" value="L-ALA--D-GLU ENDOPEPTIDASE"/>
    <property type="match status" value="1"/>
</dbReference>
<keyword evidence="1 4" id="KW-0732">Signal</keyword>
<feature type="domain" description="M23ase beta-sheet core" evidence="5">
    <location>
        <begin position="368"/>
        <end position="459"/>
    </location>
</feature>
<comment type="caution">
    <text evidence="6">The sequence shown here is derived from an EMBL/GenBank/DDBJ whole genome shotgun (WGS) entry which is preliminary data.</text>
</comment>
<feature type="region of interest" description="Disordered" evidence="3">
    <location>
        <begin position="29"/>
        <end position="49"/>
    </location>
</feature>
<keyword evidence="7" id="KW-1185">Reference proteome</keyword>
<dbReference type="SUPFAM" id="SSF51261">
    <property type="entry name" value="Duplicated hybrid motif"/>
    <property type="match status" value="1"/>
</dbReference>
<protein>
    <submittedName>
        <fullName evidence="6">Peptidase M23</fullName>
    </submittedName>
</protein>
<dbReference type="PANTHER" id="PTHR21666">
    <property type="entry name" value="PEPTIDASE-RELATED"/>
    <property type="match status" value="1"/>
</dbReference>
<feature type="coiled-coil region" evidence="2">
    <location>
        <begin position="110"/>
        <end position="137"/>
    </location>
</feature>
<evidence type="ECO:0000313" key="6">
    <source>
        <dbReference type="EMBL" id="RNI28595.1"/>
    </source>
</evidence>
<evidence type="ECO:0000256" key="4">
    <source>
        <dbReference type="SAM" id="SignalP"/>
    </source>
</evidence>
<proteinExistence type="predicted"/>
<feature type="signal peptide" evidence="4">
    <location>
        <begin position="1"/>
        <end position="25"/>
    </location>
</feature>
<gene>
    <name evidence="6" type="ORF">EFB08_08115</name>
</gene>
<reference evidence="6 7" key="1">
    <citation type="submission" date="2018-11" db="EMBL/GenBank/DDBJ databases">
        <title>Rufibacter latericius sp. nov., isolated from water in Baiyang Lake.</title>
        <authorList>
            <person name="Yang Y."/>
        </authorList>
    </citation>
    <scope>NUCLEOTIDE SEQUENCE [LARGE SCALE GENOMIC DNA]</scope>
    <source>
        <strain evidence="6 7">R-22-1c-1</strain>
    </source>
</reference>
<dbReference type="GO" id="GO:0004222">
    <property type="term" value="F:metalloendopeptidase activity"/>
    <property type="evidence" value="ECO:0007669"/>
    <property type="project" value="TreeGrafter"/>
</dbReference>
<dbReference type="EMBL" id="RJJD01000004">
    <property type="protein sequence ID" value="RNI28595.1"/>
    <property type="molecule type" value="Genomic_DNA"/>
</dbReference>
<accession>A0A3M9MTT7</accession>
<dbReference type="InterPro" id="IPR016047">
    <property type="entry name" value="M23ase_b-sheet_dom"/>
</dbReference>
<dbReference type="Pfam" id="PF01551">
    <property type="entry name" value="Peptidase_M23"/>
    <property type="match status" value="1"/>
</dbReference>